<sequence length="256" mass="29090">MDRSFFLRLFSIFYVIVLWQIEVTVSDDGIVMRMVEEPVNMGQWSNNAVSADSLTPKVKPSNFSGPPHLKKLMGKCFSVVENGYKYDLCPFKNVTQHEQSHRWNPYSGILGTWQEWVIENNTFVAMKYKHGDDCGEKSRQATVTLQCGVTTGIVAVSEPQTCCYALNLSTPLVCHPHSLLDNQVQRMQLNQDDEPENKMSGFSCHTNYTKRGILFTYPHQKKGILSTVLEDVIQVKRMTFKKKQSPVVLGSRETDG</sequence>
<dbReference type="OrthoDB" id="28322at2759"/>
<dbReference type="PANTHER" id="PTHR12630:SF6">
    <property type="entry name" value="N-ACETYLGLUCOSAMINE-1-PHOSPHOTRANSFERASE SUBUNIT GAMMA"/>
    <property type="match status" value="1"/>
</dbReference>
<feature type="domain" description="MRH" evidence="4">
    <location>
        <begin position="74"/>
        <end position="176"/>
    </location>
</feature>
<feature type="chain" id="PRO_5040440670" evidence="3">
    <location>
        <begin position="27"/>
        <end position="256"/>
    </location>
</feature>
<dbReference type="PANTHER" id="PTHR12630">
    <property type="entry name" value="N-LINKED OLIGOSACCHARIDE PROCESSING"/>
    <property type="match status" value="1"/>
</dbReference>
<dbReference type="InterPro" id="IPR039794">
    <property type="entry name" value="Gtb1-like"/>
</dbReference>
<keyword evidence="6" id="KW-1185">Reference proteome</keyword>
<keyword evidence="2" id="KW-1015">Disulfide bond</keyword>
<keyword evidence="1 3" id="KW-0732">Signal</keyword>
<dbReference type="PROSITE" id="PS51914">
    <property type="entry name" value="MRH"/>
    <property type="match status" value="1"/>
</dbReference>
<dbReference type="Pfam" id="PF13015">
    <property type="entry name" value="PRKCSH_1"/>
    <property type="match status" value="1"/>
</dbReference>
<reference evidence="5" key="1">
    <citation type="submission" date="2021-10" db="EMBL/GenBank/DDBJ databases">
        <title>Tropical sea cucumber genome reveals ecological adaptation and Cuvierian tubules defense mechanism.</title>
        <authorList>
            <person name="Chen T."/>
        </authorList>
    </citation>
    <scope>NUCLEOTIDE SEQUENCE</scope>
    <source>
        <strain evidence="5">Nanhai2018</strain>
        <tissue evidence="5">Muscle</tissue>
    </source>
</reference>
<dbReference type="InterPro" id="IPR044865">
    <property type="entry name" value="MRH_dom"/>
</dbReference>
<accession>A0A9Q1H8Y1</accession>
<dbReference type="SUPFAM" id="SSF50911">
    <property type="entry name" value="Mannose 6-phosphate receptor domain"/>
    <property type="match status" value="1"/>
</dbReference>
<feature type="signal peptide" evidence="3">
    <location>
        <begin position="1"/>
        <end position="26"/>
    </location>
</feature>
<organism evidence="5 6">
    <name type="scientific">Holothuria leucospilota</name>
    <name type="common">Black long sea cucumber</name>
    <name type="synonym">Mertensiothuria leucospilota</name>
    <dbReference type="NCBI Taxonomy" id="206669"/>
    <lineage>
        <taxon>Eukaryota</taxon>
        <taxon>Metazoa</taxon>
        <taxon>Echinodermata</taxon>
        <taxon>Eleutherozoa</taxon>
        <taxon>Echinozoa</taxon>
        <taxon>Holothuroidea</taxon>
        <taxon>Aspidochirotacea</taxon>
        <taxon>Aspidochirotida</taxon>
        <taxon>Holothuriidae</taxon>
        <taxon>Holothuria</taxon>
    </lineage>
</organism>
<evidence type="ECO:0000256" key="2">
    <source>
        <dbReference type="ARBA" id="ARBA00023157"/>
    </source>
</evidence>
<dbReference type="Gene3D" id="2.70.130.10">
    <property type="entry name" value="Mannose-6-phosphate receptor binding domain"/>
    <property type="match status" value="1"/>
</dbReference>
<dbReference type="EMBL" id="JAIZAY010000008">
    <property type="protein sequence ID" value="KAJ8037409.1"/>
    <property type="molecule type" value="Genomic_DNA"/>
</dbReference>
<protein>
    <submittedName>
        <fullName evidence="5">N-acetylglucosamine-1-phosphotransferase subunit gamma</fullName>
    </submittedName>
</protein>
<proteinExistence type="predicted"/>
<comment type="caution">
    <text evidence="5">The sequence shown here is derived from an EMBL/GenBank/DDBJ whole genome shotgun (WGS) entry which is preliminary data.</text>
</comment>
<evidence type="ECO:0000313" key="6">
    <source>
        <dbReference type="Proteomes" id="UP001152320"/>
    </source>
</evidence>
<evidence type="ECO:0000256" key="3">
    <source>
        <dbReference type="SAM" id="SignalP"/>
    </source>
</evidence>
<dbReference type="InterPro" id="IPR036607">
    <property type="entry name" value="PRKCSH"/>
</dbReference>
<evidence type="ECO:0000313" key="5">
    <source>
        <dbReference type="EMBL" id="KAJ8037409.1"/>
    </source>
</evidence>
<evidence type="ECO:0000259" key="4">
    <source>
        <dbReference type="PROSITE" id="PS51914"/>
    </source>
</evidence>
<gene>
    <name evidence="5" type="ORF">HOLleu_18217</name>
</gene>
<dbReference type="InterPro" id="IPR009011">
    <property type="entry name" value="Man6P_isomerase_rcpt-bd_dom_sf"/>
</dbReference>
<evidence type="ECO:0000256" key="1">
    <source>
        <dbReference type="ARBA" id="ARBA00022729"/>
    </source>
</evidence>
<dbReference type="GO" id="GO:0005794">
    <property type="term" value="C:Golgi apparatus"/>
    <property type="evidence" value="ECO:0007669"/>
    <property type="project" value="TreeGrafter"/>
</dbReference>
<dbReference type="Proteomes" id="UP001152320">
    <property type="component" value="Chromosome 8"/>
</dbReference>
<name>A0A9Q1H8Y1_HOLLE</name>
<dbReference type="AlphaFoldDB" id="A0A9Q1H8Y1"/>